<dbReference type="NCBIfam" id="TIGR04018">
    <property type="entry name" value="Bthiol_YpdA"/>
    <property type="match status" value="1"/>
</dbReference>
<dbReference type="Proteomes" id="UP000319578">
    <property type="component" value="Unassembled WGS sequence"/>
</dbReference>
<dbReference type="EMBL" id="LGIQ01000009">
    <property type="protein sequence ID" value="KNB70951.1"/>
    <property type="molecule type" value="Genomic_DNA"/>
</dbReference>
<protein>
    <submittedName>
        <fullName evidence="5">Uncharacterized protein</fullName>
    </submittedName>
</protein>
<keyword evidence="2" id="KW-0285">Flavoprotein</keyword>
<name>A0A0K9YQK2_9BACL</name>
<organism evidence="5 6">
    <name type="scientific">Brevibacillus reuszeri</name>
    <dbReference type="NCBI Taxonomy" id="54915"/>
    <lineage>
        <taxon>Bacteria</taxon>
        <taxon>Bacillati</taxon>
        <taxon>Bacillota</taxon>
        <taxon>Bacilli</taxon>
        <taxon>Bacillales</taxon>
        <taxon>Paenibacillaceae</taxon>
        <taxon>Brevibacillus</taxon>
    </lineage>
</organism>
<keyword evidence="7" id="KW-1185">Reference proteome</keyword>
<dbReference type="EMBL" id="BJON01000002">
    <property type="protein sequence ID" value="GED66812.1"/>
    <property type="molecule type" value="Genomic_DNA"/>
</dbReference>
<dbReference type="AlphaFoldDB" id="A0A0K9YQK2"/>
<evidence type="ECO:0000313" key="5">
    <source>
        <dbReference type="EMBL" id="KNB70951.1"/>
    </source>
</evidence>
<accession>A0A0K9YQK2</accession>
<dbReference type="InterPro" id="IPR036188">
    <property type="entry name" value="FAD/NAD-bd_sf"/>
</dbReference>
<dbReference type="GO" id="GO:0016491">
    <property type="term" value="F:oxidoreductase activity"/>
    <property type="evidence" value="ECO:0007669"/>
    <property type="project" value="UniProtKB-KW"/>
</dbReference>
<dbReference type="PRINTS" id="PR00368">
    <property type="entry name" value="FADPNR"/>
</dbReference>
<evidence type="ECO:0000313" key="6">
    <source>
        <dbReference type="Proteomes" id="UP000036834"/>
    </source>
</evidence>
<evidence type="ECO:0000256" key="3">
    <source>
        <dbReference type="ARBA" id="ARBA00023002"/>
    </source>
</evidence>
<evidence type="ECO:0000313" key="7">
    <source>
        <dbReference type="Proteomes" id="UP000319578"/>
    </source>
</evidence>
<keyword evidence="3" id="KW-0560">Oxidoreductase</keyword>
<evidence type="ECO:0000313" key="4">
    <source>
        <dbReference type="EMBL" id="GED66812.1"/>
    </source>
</evidence>
<evidence type="ECO:0000256" key="2">
    <source>
        <dbReference type="ARBA" id="ARBA00022630"/>
    </source>
</evidence>
<dbReference type="Gene3D" id="3.50.50.60">
    <property type="entry name" value="FAD/NAD(P)-binding domain"/>
    <property type="match status" value="1"/>
</dbReference>
<dbReference type="Pfam" id="PF13738">
    <property type="entry name" value="Pyr_redox_3"/>
    <property type="match status" value="1"/>
</dbReference>
<evidence type="ECO:0000256" key="1">
    <source>
        <dbReference type="ARBA" id="ARBA00001974"/>
    </source>
</evidence>
<comment type="caution">
    <text evidence="5">The sequence shown here is derived from an EMBL/GenBank/DDBJ whole genome shotgun (WGS) entry which is preliminary data.</text>
</comment>
<gene>
    <name evidence="5" type="ORF">ADS79_19140</name>
    <name evidence="4" type="ORF">BRE01_05140</name>
</gene>
<dbReference type="OrthoDB" id="9778740at2"/>
<sequence length="325" mass="35557">MEDVLIVGGGPCGLAAAIACKRAGLDPIIIEKGSLVHSIYRYPTYMIFHSTPELLEIGSVPFATANDKPTRQEALNYYRLVASRENLRVNVYETVTGAVQTAGGFRVTTTDRFSTSHVYETKNLIIATGYFDNPNHLGVPGEELPKVSSFYKEAHPFSGMNVAVVGGNNSAVDAAMELERAGAHVTVICRRPELSEKVKAWTRPVFESLITKGRIRMYFGANVTSIEERSIHVNTGSEVISLDNDHVFSLIGYRPDRSFLHSLGVKTDPDSGIPQHDPETMETNVPHLYIAGVIAAGHHANAIFIENGRFHGEGIARHITSGIER</sequence>
<proteinExistence type="predicted"/>
<dbReference type="PATRIC" id="fig|54915.3.peg.2930"/>
<comment type="cofactor">
    <cofactor evidence="1">
        <name>FAD</name>
        <dbReference type="ChEBI" id="CHEBI:57692"/>
    </cofactor>
</comment>
<reference evidence="6" key="1">
    <citation type="submission" date="2015-07" db="EMBL/GenBank/DDBJ databases">
        <title>Genome sequencing project for genomic taxonomy and phylogenomics of Bacillus-like bacteria.</title>
        <authorList>
            <person name="Liu B."/>
            <person name="Wang J."/>
            <person name="Zhu Y."/>
            <person name="Liu G."/>
            <person name="Chen Q."/>
            <person name="Chen Z."/>
            <person name="Lan J."/>
            <person name="Che J."/>
            <person name="Ge C."/>
            <person name="Shi H."/>
            <person name="Pan Z."/>
            <person name="Liu X."/>
        </authorList>
    </citation>
    <scope>NUCLEOTIDE SEQUENCE [LARGE SCALE GENOMIC DNA]</scope>
    <source>
        <strain evidence="6">DSM 9887</strain>
    </source>
</reference>
<dbReference type="RefSeq" id="WP_049739984.1">
    <property type="nucleotide sequence ID" value="NZ_BJON01000002.1"/>
</dbReference>
<dbReference type="InterPro" id="IPR050097">
    <property type="entry name" value="Ferredoxin-NADP_redctase_2"/>
</dbReference>
<dbReference type="SUPFAM" id="SSF51905">
    <property type="entry name" value="FAD/NAD(P)-binding domain"/>
    <property type="match status" value="1"/>
</dbReference>
<dbReference type="STRING" id="54915.ADS79_19140"/>
<dbReference type="InterPro" id="IPR023856">
    <property type="entry name" value="Bdr"/>
</dbReference>
<dbReference type="PRINTS" id="PR00469">
    <property type="entry name" value="PNDRDTASEII"/>
</dbReference>
<dbReference type="Proteomes" id="UP000036834">
    <property type="component" value="Unassembled WGS sequence"/>
</dbReference>
<reference evidence="4 7" key="3">
    <citation type="submission" date="2019-06" db="EMBL/GenBank/DDBJ databases">
        <title>Whole genome shotgun sequence of Brevibacillus reuszeri NBRC 15719.</title>
        <authorList>
            <person name="Hosoyama A."/>
            <person name="Uohara A."/>
            <person name="Ohji S."/>
            <person name="Ichikawa N."/>
        </authorList>
    </citation>
    <scope>NUCLEOTIDE SEQUENCE [LARGE SCALE GENOMIC DNA]</scope>
    <source>
        <strain evidence="4 7">NBRC 15719</strain>
    </source>
</reference>
<reference evidence="5" key="2">
    <citation type="submission" date="2015-07" db="EMBL/GenBank/DDBJ databases">
        <title>MeaNS - Measles Nucleotide Surveillance Program.</title>
        <authorList>
            <person name="Tran T."/>
            <person name="Druce J."/>
        </authorList>
    </citation>
    <scope>NUCLEOTIDE SEQUENCE</scope>
    <source>
        <strain evidence="5">DSM 9887</strain>
    </source>
</reference>
<dbReference type="PANTHER" id="PTHR48105">
    <property type="entry name" value="THIOREDOXIN REDUCTASE 1-RELATED-RELATED"/>
    <property type="match status" value="1"/>
</dbReference>